<reference evidence="4 5" key="1">
    <citation type="journal article" date="2018" name="Evol. Lett.">
        <title>Horizontal gene cluster transfer increased hallucinogenic mushroom diversity.</title>
        <authorList>
            <person name="Reynolds H.T."/>
            <person name="Vijayakumar V."/>
            <person name="Gluck-Thaler E."/>
            <person name="Korotkin H.B."/>
            <person name="Matheny P.B."/>
            <person name="Slot J.C."/>
        </authorList>
    </citation>
    <scope>NUCLEOTIDE SEQUENCE [LARGE SCALE GENOMIC DNA]</scope>
    <source>
        <strain evidence="4 5">2629</strain>
    </source>
</reference>
<dbReference type="InterPro" id="IPR036291">
    <property type="entry name" value="NAD(P)-bd_dom_sf"/>
</dbReference>
<accession>A0A409VK86</accession>
<name>A0A409VK86_9AGAR</name>
<keyword evidence="5" id="KW-1185">Reference proteome</keyword>
<dbReference type="Pfam" id="PF00106">
    <property type="entry name" value="adh_short"/>
    <property type="match status" value="1"/>
</dbReference>
<gene>
    <name evidence="4" type="ORF">CVT24_006929</name>
</gene>
<proteinExistence type="inferred from homology"/>
<evidence type="ECO:0008006" key="6">
    <source>
        <dbReference type="Google" id="ProtNLM"/>
    </source>
</evidence>
<dbReference type="PANTHER" id="PTHR24320">
    <property type="entry name" value="RETINOL DEHYDROGENASE"/>
    <property type="match status" value="1"/>
</dbReference>
<dbReference type="GO" id="GO:0016491">
    <property type="term" value="F:oxidoreductase activity"/>
    <property type="evidence" value="ECO:0007669"/>
    <property type="project" value="UniProtKB-KW"/>
</dbReference>
<comment type="caution">
    <text evidence="4">The sequence shown here is derived from an EMBL/GenBank/DDBJ whole genome shotgun (WGS) entry which is preliminary data.</text>
</comment>
<organism evidence="4 5">
    <name type="scientific">Panaeolus cyanescens</name>
    <dbReference type="NCBI Taxonomy" id="181874"/>
    <lineage>
        <taxon>Eukaryota</taxon>
        <taxon>Fungi</taxon>
        <taxon>Dikarya</taxon>
        <taxon>Basidiomycota</taxon>
        <taxon>Agaricomycotina</taxon>
        <taxon>Agaricomycetes</taxon>
        <taxon>Agaricomycetidae</taxon>
        <taxon>Agaricales</taxon>
        <taxon>Agaricineae</taxon>
        <taxon>Galeropsidaceae</taxon>
        <taxon>Panaeolus</taxon>
    </lineage>
</organism>
<dbReference type="EMBL" id="NHTK01006038">
    <property type="protein sequence ID" value="PPQ66637.1"/>
    <property type="molecule type" value="Genomic_DNA"/>
</dbReference>
<sequence>MGGCLSRKTGDFHPVKDIQDLTGRVVIVTGGNGGIGYHTIKFLARAGAKVYLGARSEAKAKAAIAQLKEDGIGSGEVVWLKMDFSNARYAKKAAEDFLEREGRLDILSTSSIFVNNAAQLTGPLEITKDGISSLAIVNHFSTFVFTRTLLPLLIKTSNEPNSDVRIVTLSSIAHTTARPCDPNIHFREASDFNHEFANDWYPDWSRYAITKLCNLLFANELQRKLDALNLPNPILSIPIHPGEVNTFADRTPWPVIAGAVMGVFFMRPEPGSYTSLFAGASPLVRNFPGKYKGRYLEPVGWVGEMSENAKREDLAGELWETTERLLRDMGVEVPVVGEC</sequence>
<protein>
    <recommendedName>
        <fullName evidence="6">NAD(P)-binding protein</fullName>
    </recommendedName>
</protein>
<dbReference type="AlphaFoldDB" id="A0A409VK86"/>
<dbReference type="InterPro" id="IPR002347">
    <property type="entry name" value="SDR_fam"/>
</dbReference>
<dbReference type="STRING" id="181874.A0A409VK86"/>
<comment type="similarity">
    <text evidence="1">Belongs to the short-chain dehydrogenases/reductases (SDR) family.</text>
</comment>
<evidence type="ECO:0000313" key="5">
    <source>
        <dbReference type="Proteomes" id="UP000284842"/>
    </source>
</evidence>
<dbReference type="InParanoid" id="A0A409VK86"/>
<dbReference type="Gene3D" id="3.40.50.720">
    <property type="entry name" value="NAD(P)-binding Rossmann-like Domain"/>
    <property type="match status" value="1"/>
</dbReference>
<evidence type="ECO:0000256" key="3">
    <source>
        <dbReference type="ARBA" id="ARBA00023002"/>
    </source>
</evidence>
<keyword evidence="3" id="KW-0560">Oxidoreductase</keyword>
<dbReference type="SUPFAM" id="SSF51735">
    <property type="entry name" value="NAD(P)-binding Rossmann-fold domains"/>
    <property type="match status" value="1"/>
</dbReference>
<dbReference type="Proteomes" id="UP000284842">
    <property type="component" value="Unassembled WGS sequence"/>
</dbReference>
<evidence type="ECO:0000256" key="1">
    <source>
        <dbReference type="ARBA" id="ARBA00006484"/>
    </source>
</evidence>
<keyword evidence="2" id="KW-0521">NADP</keyword>
<dbReference type="OrthoDB" id="191139at2759"/>
<dbReference type="PANTHER" id="PTHR24320:SF282">
    <property type="entry name" value="WW DOMAIN-CONTAINING OXIDOREDUCTASE"/>
    <property type="match status" value="1"/>
</dbReference>
<evidence type="ECO:0000256" key="2">
    <source>
        <dbReference type="ARBA" id="ARBA00022857"/>
    </source>
</evidence>
<evidence type="ECO:0000313" key="4">
    <source>
        <dbReference type="EMBL" id="PPQ66637.1"/>
    </source>
</evidence>